<sequence length="175" mass="19858">MQTFLPYPDFAESASVLDRQRLGKQRVETLQVMKALTVPGYGWQQHPVVKMWIGYERTLLDYQDAFCAEWVGRGYADTCAEKTLVVFEEAAESRGPDFRESGPPPWLGDEALHESHRSKLVAKDEQFYGAIFPEAERGLDYVWPGVTSSSQDPPVGERTAPRQRRRPGTRPSSPR</sequence>
<dbReference type="RefSeq" id="WP_183625158.1">
    <property type="nucleotide sequence ID" value="NZ_JACHWJ010000003.1"/>
</dbReference>
<gene>
    <name evidence="2" type="ORF">FHX72_002353</name>
</gene>
<evidence type="ECO:0008006" key="4">
    <source>
        <dbReference type="Google" id="ProtNLM"/>
    </source>
</evidence>
<dbReference type="EMBL" id="JACHWJ010000003">
    <property type="protein sequence ID" value="MBB2958208.1"/>
    <property type="molecule type" value="Genomic_DNA"/>
</dbReference>
<dbReference type="InterPro" id="IPR004260">
    <property type="entry name" value="Pyr-dimer_DNA_glycosylase"/>
</dbReference>
<comment type="caution">
    <text evidence="2">The sequence shown here is derived from an EMBL/GenBank/DDBJ whole genome shotgun (WGS) entry which is preliminary data.</text>
</comment>
<proteinExistence type="predicted"/>
<protein>
    <recommendedName>
        <fullName evidence="4">Cytoplasmic protein</fullName>
    </recommendedName>
</protein>
<evidence type="ECO:0000256" key="1">
    <source>
        <dbReference type="SAM" id="MobiDB-lite"/>
    </source>
</evidence>
<feature type="region of interest" description="Disordered" evidence="1">
    <location>
        <begin position="143"/>
        <end position="175"/>
    </location>
</feature>
<organism evidence="2 3">
    <name type="scientific">Pseudoclavibacter helvolus</name>
    <dbReference type="NCBI Taxonomy" id="255205"/>
    <lineage>
        <taxon>Bacteria</taxon>
        <taxon>Bacillati</taxon>
        <taxon>Actinomycetota</taxon>
        <taxon>Actinomycetes</taxon>
        <taxon>Micrococcales</taxon>
        <taxon>Microbacteriaceae</taxon>
        <taxon>Pseudoclavibacter</taxon>
    </lineage>
</organism>
<accession>A0A7W4UPM7</accession>
<dbReference type="Pfam" id="PF03013">
    <property type="entry name" value="Pyr_excise"/>
    <property type="match status" value="1"/>
</dbReference>
<evidence type="ECO:0000313" key="2">
    <source>
        <dbReference type="EMBL" id="MBB2958208.1"/>
    </source>
</evidence>
<dbReference type="AlphaFoldDB" id="A0A7W4UPM7"/>
<evidence type="ECO:0000313" key="3">
    <source>
        <dbReference type="Proteomes" id="UP000545286"/>
    </source>
</evidence>
<reference evidence="2 3" key="1">
    <citation type="submission" date="2020-08" db="EMBL/GenBank/DDBJ databases">
        <title>Sequencing the genomes of 1000 actinobacteria strains.</title>
        <authorList>
            <person name="Klenk H.-P."/>
        </authorList>
    </citation>
    <scope>NUCLEOTIDE SEQUENCE [LARGE SCALE GENOMIC DNA]</scope>
    <source>
        <strain evidence="2 3">DSM 20419</strain>
    </source>
</reference>
<dbReference type="Proteomes" id="UP000545286">
    <property type="component" value="Unassembled WGS sequence"/>
</dbReference>
<keyword evidence="3" id="KW-1185">Reference proteome</keyword>
<name>A0A7W4UPM7_9MICO</name>
<dbReference type="NCBIfam" id="NF038085">
    <property type="entry name" value="MSMEG_6728_fam"/>
    <property type="match status" value="1"/>
</dbReference>